<dbReference type="InterPro" id="IPR002259">
    <property type="entry name" value="Eqnu_transpt"/>
</dbReference>
<organism evidence="8 9">
    <name type="scientific">Xylaria arbuscula</name>
    <dbReference type="NCBI Taxonomy" id="114810"/>
    <lineage>
        <taxon>Eukaryota</taxon>
        <taxon>Fungi</taxon>
        <taxon>Dikarya</taxon>
        <taxon>Ascomycota</taxon>
        <taxon>Pezizomycotina</taxon>
        <taxon>Sordariomycetes</taxon>
        <taxon>Xylariomycetidae</taxon>
        <taxon>Xylariales</taxon>
        <taxon>Xylariaceae</taxon>
        <taxon>Xylaria</taxon>
    </lineage>
</organism>
<feature type="transmembrane region" description="Helical" evidence="7">
    <location>
        <begin position="182"/>
        <end position="206"/>
    </location>
</feature>
<dbReference type="InterPro" id="IPR036259">
    <property type="entry name" value="MFS_trans_sf"/>
</dbReference>
<dbReference type="PANTHER" id="PTHR10332">
    <property type="entry name" value="EQUILIBRATIVE NUCLEOSIDE TRANSPORTER"/>
    <property type="match status" value="1"/>
</dbReference>
<dbReference type="SUPFAM" id="SSF103473">
    <property type="entry name" value="MFS general substrate transporter"/>
    <property type="match status" value="1"/>
</dbReference>
<feature type="transmembrane region" description="Helical" evidence="7">
    <location>
        <begin position="116"/>
        <end position="133"/>
    </location>
</feature>
<gene>
    <name evidence="8" type="ORF">NPX13_g10990</name>
</gene>
<sequence>MDRLRFMFRKREEVEEQEYRPLYDEGAVSGPENDDEHAVSFSWVEYGIFVVLGVAMLWAWNMFLAAAPYFQYRFRTDEWAVKNFQSAILSVSTLTNLVGTTFLANRQHSASYPFRVNSALYLNAAVFTLLVISSKSFVDASTTTYLVFLLTMVALTSFATALLQNGVLAFASSFGRPEYMQAIMAGQGIAGVLPSLVQVVSVLIAPPPVVETVELGTDAPEKEKAAFIYFLTAVVVSVVALVAFVPLIRRHNLMVENRMSETLAESMASIEEAERASRKVVSMTTLFRKLYWLAGGVFLCFTLTMFFPVFTAKILSVTPSSDSNVLLQPAAFIPLGFFFWNFGDLIGRSIPLVISLRHRPMALFGFSIARSLFLPLYFLCNIHGHGAVIKSDLFYLLVVQLPYGLTNGWLASDCMMAAGEWVEESEREASGAFMGLCIVAGLAAGSLLSFTAAGV</sequence>
<feature type="transmembrane region" description="Helical" evidence="7">
    <location>
        <begin position="290"/>
        <end position="310"/>
    </location>
</feature>
<accession>A0A9W8N3R8</accession>
<feature type="transmembrane region" description="Helical" evidence="7">
    <location>
        <begin position="226"/>
        <end position="248"/>
    </location>
</feature>
<evidence type="ECO:0000256" key="5">
    <source>
        <dbReference type="ARBA" id="ARBA00022989"/>
    </source>
</evidence>
<dbReference type="Pfam" id="PF01733">
    <property type="entry name" value="Nucleoside_tran"/>
    <property type="match status" value="1"/>
</dbReference>
<dbReference type="VEuPathDB" id="FungiDB:F4678DRAFT_473980"/>
<comment type="similarity">
    <text evidence="2">Belongs to the SLC29A/ENT transporter (TC 2.A.57) family.</text>
</comment>
<dbReference type="PRINTS" id="PR01130">
    <property type="entry name" value="DERENTRNSPRT"/>
</dbReference>
<keyword evidence="3" id="KW-0813">Transport</keyword>
<dbReference type="GO" id="GO:0015205">
    <property type="term" value="F:nucleobase transmembrane transporter activity"/>
    <property type="evidence" value="ECO:0007669"/>
    <property type="project" value="TreeGrafter"/>
</dbReference>
<feature type="transmembrane region" description="Helical" evidence="7">
    <location>
        <begin position="330"/>
        <end position="354"/>
    </location>
</feature>
<feature type="transmembrane region" description="Helical" evidence="7">
    <location>
        <begin position="432"/>
        <end position="453"/>
    </location>
</feature>
<evidence type="ECO:0000256" key="1">
    <source>
        <dbReference type="ARBA" id="ARBA00004141"/>
    </source>
</evidence>
<evidence type="ECO:0000313" key="9">
    <source>
        <dbReference type="Proteomes" id="UP001148614"/>
    </source>
</evidence>
<keyword evidence="5 7" id="KW-1133">Transmembrane helix</keyword>
<protein>
    <recommendedName>
        <fullName evidence="10">Nucleoside transporter</fullName>
    </recommendedName>
</protein>
<feature type="transmembrane region" description="Helical" evidence="7">
    <location>
        <begin position="145"/>
        <end position="170"/>
    </location>
</feature>
<dbReference type="EMBL" id="JANPWZ010003375">
    <property type="protein sequence ID" value="KAJ3552970.1"/>
    <property type="molecule type" value="Genomic_DNA"/>
</dbReference>
<keyword evidence="6 7" id="KW-0472">Membrane</keyword>
<feature type="transmembrane region" description="Helical" evidence="7">
    <location>
        <begin position="84"/>
        <end position="104"/>
    </location>
</feature>
<feature type="transmembrane region" description="Helical" evidence="7">
    <location>
        <begin position="46"/>
        <end position="72"/>
    </location>
</feature>
<feature type="transmembrane region" description="Helical" evidence="7">
    <location>
        <begin position="361"/>
        <end position="378"/>
    </location>
</feature>
<evidence type="ECO:0000256" key="3">
    <source>
        <dbReference type="ARBA" id="ARBA00022448"/>
    </source>
</evidence>
<proteinExistence type="inferred from homology"/>
<feature type="transmembrane region" description="Helical" evidence="7">
    <location>
        <begin position="393"/>
        <end position="411"/>
    </location>
</feature>
<dbReference type="AlphaFoldDB" id="A0A9W8N3R8"/>
<reference evidence="8" key="1">
    <citation type="submission" date="2022-07" db="EMBL/GenBank/DDBJ databases">
        <title>Genome Sequence of Xylaria arbuscula.</title>
        <authorList>
            <person name="Buettner E."/>
        </authorList>
    </citation>
    <scope>NUCLEOTIDE SEQUENCE</scope>
    <source>
        <strain evidence="8">VT107</strain>
    </source>
</reference>
<evidence type="ECO:0000256" key="7">
    <source>
        <dbReference type="SAM" id="Phobius"/>
    </source>
</evidence>
<dbReference type="GO" id="GO:0034257">
    <property type="term" value="F:nicotinamide riboside transmembrane transporter activity"/>
    <property type="evidence" value="ECO:0007669"/>
    <property type="project" value="TreeGrafter"/>
</dbReference>
<evidence type="ECO:0000256" key="4">
    <source>
        <dbReference type="ARBA" id="ARBA00022692"/>
    </source>
</evidence>
<dbReference type="PIRSF" id="PIRSF016379">
    <property type="entry name" value="ENT"/>
    <property type="match status" value="1"/>
</dbReference>
<dbReference type="Proteomes" id="UP001148614">
    <property type="component" value="Unassembled WGS sequence"/>
</dbReference>
<keyword evidence="4 7" id="KW-0812">Transmembrane</keyword>
<comment type="caution">
    <text evidence="8">The sequence shown here is derived from an EMBL/GenBank/DDBJ whole genome shotgun (WGS) entry which is preliminary data.</text>
</comment>
<keyword evidence="9" id="KW-1185">Reference proteome</keyword>
<evidence type="ECO:0000313" key="8">
    <source>
        <dbReference type="EMBL" id="KAJ3552970.1"/>
    </source>
</evidence>
<evidence type="ECO:0000256" key="6">
    <source>
        <dbReference type="ARBA" id="ARBA00023136"/>
    </source>
</evidence>
<dbReference type="GO" id="GO:0005886">
    <property type="term" value="C:plasma membrane"/>
    <property type="evidence" value="ECO:0007669"/>
    <property type="project" value="TreeGrafter"/>
</dbReference>
<evidence type="ECO:0008006" key="10">
    <source>
        <dbReference type="Google" id="ProtNLM"/>
    </source>
</evidence>
<comment type="subcellular location">
    <subcellularLocation>
        <location evidence="1">Membrane</location>
        <topology evidence="1">Multi-pass membrane protein</topology>
    </subcellularLocation>
</comment>
<name>A0A9W8N3R8_9PEZI</name>
<evidence type="ECO:0000256" key="2">
    <source>
        <dbReference type="ARBA" id="ARBA00007965"/>
    </source>
</evidence>
<dbReference type="PANTHER" id="PTHR10332:SF88">
    <property type="entry name" value="EQUILIBRATIVE NUCLEOSIDE TRANSPORTER 1, ISOFORM A"/>
    <property type="match status" value="1"/>
</dbReference>
<dbReference type="GO" id="GO:0000329">
    <property type="term" value="C:fungal-type vacuole membrane"/>
    <property type="evidence" value="ECO:0007669"/>
    <property type="project" value="TreeGrafter"/>
</dbReference>